<dbReference type="InterPro" id="IPR036388">
    <property type="entry name" value="WH-like_DNA-bd_sf"/>
</dbReference>
<dbReference type="AlphaFoldDB" id="A0A0E8E927"/>
<name>A0A0E8E927_BORPT</name>
<dbReference type="Proteomes" id="UP000255014">
    <property type="component" value="Unassembled WGS sequence"/>
</dbReference>
<feature type="domain" description="HTH iclR-type" evidence="3">
    <location>
        <begin position="4"/>
        <end position="63"/>
    </location>
</feature>
<dbReference type="InterPro" id="IPR050707">
    <property type="entry name" value="HTH_MetabolicPath_Reg"/>
</dbReference>
<proteinExistence type="predicted"/>
<evidence type="ECO:0000313" key="5">
    <source>
        <dbReference type="Proteomes" id="UP000255014"/>
    </source>
</evidence>
<reference evidence="4 5" key="1">
    <citation type="submission" date="2018-06" db="EMBL/GenBank/DDBJ databases">
        <authorList>
            <consortium name="Pathogen Informatics"/>
            <person name="Doyle S."/>
        </authorList>
    </citation>
    <scope>NUCLEOTIDE SEQUENCE [LARGE SCALE GENOMIC DNA]</scope>
    <source>
        <strain evidence="4 5">NCTC10911</strain>
    </source>
</reference>
<dbReference type="PANTHER" id="PTHR30136:SF34">
    <property type="entry name" value="TRANSCRIPTIONAL REGULATOR"/>
    <property type="match status" value="1"/>
</dbReference>
<dbReference type="RefSeq" id="WP_010930027.1">
    <property type="nucleotide sequence ID" value="NZ_AP024746.1"/>
</dbReference>
<dbReference type="PROSITE" id="PS51077">
    <property type="entry name" value="HTH_ICLR"/>
    <property type="match status" value="1"/>
</dbReference>
<dbReference type="Pfam" id="PF09339">
    <property type="entry name" value="HTH_IclR"/>
    <property type="match status" value="1"/>
</dbReference>
<organism evidence="4 5">
    <name type="scientific">Bordetella pertussis</name>
    <dbReference type="NCBI Taxonomy" id="520"/>
    <lineage>
        <taxon>Bacteria</taxon>
        <taxon>Pseudomonadati</taxon>
        <taxon>Pseudomonadota</taxon>
        <taxon>Betaproteobacteria</taxon>
        <taxon>Burkholderiales</taxon>
        <taxon>Alcaligenaceae</taxon>
        <taxon>Bordetella</taxon>
    </lineage>
</organism>
<dbReference type="SUPFAM" id="SSF55781">
    <property type="entry name" value="GAF domain-like"/>
    <property type="match status" value="1"/>
</dbReference>
<protein>
    <submittedName>
        <fullName evidence="4">Pectin degradation repressor protein kdgR</fullName>
    </submittedName>
</protein>
<dbReference type="EMBL" id="UFTT01000002">
    <property type="protein sequence ID" value="SUV64447.1"/>
    <property type="molecule type" value="Genomic_DNA"/>
</dbReference>
<dbReference type="OMA" id="WSELEYP"/>
<evidence type="ECO:0000256" key="1">
    <source>
        <dbReference type="ARBA" id="ARBA00023015"/>
    </source>
</evidence>
<dbReference type="PANTHER" id="PTHR30136">
    <property type="entry name" value="HELIX-TURN-HELIX TRANSCRIPTIONAL REGULATOR, ICLR FAMILY"/>
    <property type="match status" value="1"/>
</dbReference>
<evidence type="ECO:0000313" key="4">
    <source>
        <dbReference type="EMBL" id="SUV64447.1"/>
    </source>
</evidence>
<dbReference type="InterPro" id="IPR029016">
    <property type="entry name" value="GAF-like_dom_sf"/>
</dbReference>
<dbReference type="GO" id="GO:0003677">
    <property type="term" value="F:DNA binding"/>
    <property type="evidence" value="ECO:0007669"/>
    <property type="project" value="InterPro"/>
</dbReference>
<dbReference type="GO" id="GO:0003700">
    <property type="term" value="F:DNA-binding transcription factor activity"/>
    <property type="evidence" value="ECO:0007669"/>
    <property type="project" value="TreeGrafter"/>
</dbReference>
<dbReference type="Gene3D" id="3.30.450.40">
    <property type="match status" value="1"/>
</dbReference>
<dbReference type="InterPro" id="IPR005471">
    <property type="entry name" value="Tscrpt_reg_IclR_N"/>
</dbReference>
<accession>A0A0E8E927</accession>
<evidence type="ECO:0000259" key="3">
    <source>
        <dbReference type="PROSITE" id="PS51077"/>
    </source>
</evidence>
<keyword evidence="1" id="KW-0805">Transcription regulation</keyword>
<dbReference type="InterPro" id="IPR036390">
    <property type="entry name" value="WH_DNA-bd_sf"/>
</dbReference>
<dbReference type="GeneID" id="69600786"/>
<gene>
    <name evidence="4" type="primary">kdgR_4</name>
    <name evidence="4" type="ORF">NCTC10911_01473</name>
</gene>
<sequence>MNDNRSVQRCLALLRSFRSGPGQSLTALSKAVDLPHSTVLRFLTTLESEGYVRKEGTLWSLTPQLLEIGFAALANTGVNDVIQSALQELADQCAGTANIGERSKNDVIIIARASSEAERRKILVVNLRVGNALPPASALCSALDLPEDQWAIARYPERKVTTVGVALFSSQARGLSLGLSVNDDDYDMPRIEAEVLPRLRAQRDHIRRLMSLGEM</sequence>
<dbReference type="SUPFAM" id="SSF46785">
    <property type="entry name" value="Winged helix' DNA-binding domain"/>
    <property type="match status" value="1"/>
</dbReference>
<dbReference type="Gene3D" id="1.10.10.10">
    <property type="entry name" value="Winged helix-like DNA-binding domain superfamily/Winged helix DNA-binding domain"/>
    <property type="match status" value="1"/>
</dbReference>
<keyword evidence="2" id="KW-0804">Transcription</keyword>
<evidence type="ECO:0000256" key="2">
    <source>
        <dbReference type="ARBA" id="ARBA00023163"/>
    </source>
</evidence>
<dbReference type="GO" id="GO:0045892">
    <property type="term" value="P:negative regulation of DNA-templated transcription"/>
    <property type="evidence" value="ECO:0007669"/>
    <property type="project" value="TreeGrafter"/>
</dbReference>
<dbReference type="SMART" id="SM00346">
    <property type="entry name" value="HTH_ICLR"/>
    <property type="match status" value="1"/>
</dbReference>